<keyword evidence="6" id="KW-1185">Reference proteome</keyword>
<keyword evidence="2" id="KW-0963">Cytoplasm</keyword>
<dbReference type="GO" id="GO:0008333">
    <property type="term" value="P:endosome to lysosome transport"/>
    <property type="evidence" value="ECO:0007669"/>
    <property type="project" value="TreeGrafter"/>
</dbReference>
<dbReference type="EMBL" id="QKKF02032572">
    <property type="protein sequence ID" value="RZF34112.1"/>
    <property type="molecule type" value="Genomic_DNA"/>
</dbReference>
<dbReference type="GO" id="GO:0005770">
    <property type="term" value="C:late endosome"/>
    <property type="evidence" value="ECO:0007669"/>
    <property type="project" value="TreeGrafter"/>
</dbReference>
<gene>
    <name evidence="5" type="ORF">LSTR_LSTR010960</name>
</gene>
<evidence type="ECO:0000256" key="2">
    <source>
        <dbReference type="ARBA" id="ARBA00022490"/>
    </source>
</evidence>
<name>A0A482WLL8_LAOST</name>
<evidence type="ECO:0000259" key="4">
    <source>
        <dbReference type="PROSITE" id="PS50195"/>
    </source>
</evidence>
<dbReference type="STRING" id="195883.A0A482WLL8"/>
<dbReference type="PANTHER" id="PTHR22999">
    <property type="entry name" value="PX SERINE/THREONINE KINASE PXK"/>
    <property type="match status" value="1"/>
</dbReference>
<dbReference type="InterPro" id="IPR001683">
    <property type="entry name" value="PX_dom"/>
</dbReference>
<dbReference type="GO" id="GO:0006622">
    <property type="term" value="P:protein targeting to lysosome"/>
    <property type="evidence" value="ECO:0007669"/>
    <property type="project" value="TreeGrafter"/>
</dbReference>
<dbReference type="Gene3D" id="3.30.1520.10">
    <property type="entry name" value="Phox-like domain"/>
    <property type="match status" value="1"/>
</dbReference>
<dbReference type="FunCoup" id="A0A482WLL8">
    <property type="interactions" value="28"/>
</dbReference>
<dbReference type="Pfam" id="PF00787">
    <property type="entry name" value="PX"/>
    <property type="match status" value="1"/>
</dbReference>
<organism evidence="5 6">
    <name type="scientific">Laodelphax striatellus</name>
    <name type="common">Small brown planthopper</name>
    <name type="synonym">Delphax striatella</name>
    <dbReference type="NCBI Taxonomy" id="195883"/>
    <lineage>
        <taxon>Eukaryota</taxon>
        <taxon>Metazoa</taxon>
        <taxon>Ecdysozoa</taxon>
        <taxon>Arthropoda</taxon>
        <taxon>Hexapoda</taxon>
        <taxon>Insecta</taxon>
        <taxon>Pterygota</taxon>
        <taxon>Neoptera</taxon>
        <taxon>Paraneoptera</taxon>
        <taxon>Hemiptera</taxon>
        <taxon>Auchenorrhyncha</taxon>
        <taxon>Fulgoroidea</taxon>
        <taxon>Delphacidae</taxon>
        <taxon>Criomorphinae</taxon>
        <taxon>Laodelphax</taxon>
    </lineage>
</organism>
<protein>
    <recommendedName>
        <fullName evidence="4">PX domain-containing protein</fullName>
    </recommendedName>
</protein>
<dbReference type="SMR" id="A0A482WLL8"/>
<comment type="caution">
    <text evidence="5">The sequence shown here is derived from an EMBL/GenBank/DDBJ whole genome shotgun (WGS) entry which is preliminary data.</text>
</comment>
<evidence type="ECO:0000313" key="5">
    <source>
        <dbReference type="EMBL" id="RZF34112.1"/>
    </source>
</evidence>
<feature type="compositionally biased region" description="Polar residues" evidence="3">
    <location>
        <begin position="1"/>
        <end position="12"/>
    </location>
</feature>
<dbReference type="SUPFAM" id="SSF64268">
    <property type="entry name" value="PX domain"/>
    <property type="match status" value="1"/>
</dbReference>
<sequence length="278" mass="31721">MSETSQSVSDTTSRLKKKASCSSSDVHRPVGEPNTNAHERFKKYSSSSVLPLPRDYNALAIEAPSTLHQVNIPIVGYEVMEERARFTVYKLRIEDKVFGDCWFVFRRYTDFKRLCSKLKDEYPKLNLSLPKKRWFGNNFDARFIEERIAGLQTFIDSITADEKLLVCSAVREFFCLDDPPSCTESNDESRATFEALEETVYHLRRMLIEKEEELEIQKSVAKSLQQKSLEWALSVCDKTKDCTECNGKVFKSLAELQQTISASNYASSSDKPSPSLSS</sequence>
<feature type="domain" description="PX" evidence="4">
    <location>
        <begin position="67"/>
        <end position="181"/>
    </location>
</feature>
<comment type="subcellular location">
    <subcellularLocation>
        <location evidence="1">Cytoplasm</location>
    </subcellularLocation>
</comment>
<dbReference type="OrthoDB" id="76516at2759"/>
<dbReference type="Proteomes" id="UP000291343">
    <property type="component" value="Unassembled WGS sequence"/>
</dbReference>
<dbReference type="GO" id="GO:0045022">
    <property type="term" value="P:early endosome to late endosome transport"/>
    <property type="evidence" value="ECO:0007669"/>
    <property type="project" value="TreeGrafter"/>
</dbReference>
<dbReference type="SMART" id="SM00312">
    <property type="entry name" value="PX"/>
    <property type="match status" value="1"/>
</dbReference>
<reference evidence="5 6" key="1">
    <citation type="journal article" date="2017" name="Gigascience">
        <title>Genome sequence of the small brown planthopper, Laodelphax striatellus.</title>
        <authorList>
            <person name="Zhu J."/>
            <person name="Jiang F."/>
            <person name="Wang X."/>
            <person name="Yang P."/>
            <person name="Bao Y."/>
            <person name="Zhao W."/>
            <person name="Wang W."/>
            <person name="Lu H."/>
            <person name="Wang Q."/>
            <person name="Cui N."/>
            <person name="Li J."/>
            <person name="Chen X."/>
            <person name="Luo L."/>
            <person name="Yu J."/>
            <person name="Kang L."/>
            <person name="Cui F."/>
        </authorList>
    </citation>
    <scope>NUCLEOTIDE SEQUENCE [LARGE SCALE GENOMIC DNA]</scope>
    <source>
        <strain evidence="5">Lst14</strain>
    </source>
</reference>
<dbReference type="InterPro" id="IPR036871">
    <property type="entry name" value="PX_dom_sf"/>
</dbReference>
<dbReference type="PROSITE" id="PS50195">
    <property type="entry name" value="PX"/>
    <property type="match status" value="1"/>
</dbReference>
<feature type="region of interest" description="Disordered" evidence="3">
    <location>
        <begin position="1"/>
        <end position="38"/>
    </location>
</feature>
<dbReference type="GO" id="GO:0035091">
    <property type="term" value="F:phosphatidylinositol binding"/>
    <property type="evidence" value="ECO:0007669"/>
    <property type="project" value="InterPro"/>
</dbReference>
<evidence type="ECO:0000256" key="1">
    <source>
        <dbReference type="ARBA" id="ARBA00004496"/>
    </source>
</evidence>
<proteinExistence type="predicted"/>
<dbReference type="GO" id="GO:0005769">
    <property type="term" value="C:early endosome"/>
    <property type="evidence" value="ECO:0007669"/>
    <property type="project" value="TreeGrafter"/>
</dbReference>
<dbReference type="AlphaFoldDB" id="A0A482WLL8"/>
<dbReference type="InParanoid" id="A0A482WLL8"/>
<accession>A0A482WLL8</accession>
<evidence type="ECO:0000313" key="6">
    <source>
        <dbReference type="Proteomes" id="UP000291343"/>
    </source>
</evidence>
<evidence type="ECO:0000256" key="3">
    <source>
        <dbReference type="SAM" id="MobiDB-lite"/>
    </source>
</evidence>
<dbReference type="InterPro" id="IPR051837">
    <property type="entry name" value="SortingNexin/PXDomain-PKLike"/>
</dbReference>
<dbReference type="PANTHER" id="PTHR22999:SF23">
    <property type="entry name" value="SORTING NEXIN-16"/>
    <property type="match status" value="1"/>
</dbReference>